<sequence length="241" mass="27086">FEAVNELRMTLQGYLTSPIGLLNAISVLINIAALLCLGIHWTDEGNVYMQFIFQNRGWQTAVLIFLTVSITVTAALLLIRTFASREKIENMKKITIISLLVFVFFLCAFAAAIEIWYVVRSDSNKDGLTRVVVCMILSIVLFIVNLLLTMLLLCNFDHYVKTEQASPVVNPSNPQPPYPSHHPAPHPMVNPHAFPQLNHDQPMRTIEPASPPHSKNHPEPTPMITLPPSPPQKRRNDSEDD</sequence>
<protein>
    <submittedName>
        <fullName evidence="3">Uncharacterized protein</fullName>
    </submittedName>
</protein>
<feature type="transmembrane region" description="Helical" evidence="2">
    <location>
        <begin position="21"/>
        <end position="41"/>
    </location>
</feature>
<feature type="compositionally biased region" description="Pro residues" evidence="1">
    <location>
        <begin position="219"/>
        <end position="231"/>
    </location>
</feature>
<dbReference type="EMBL" id="BTSY01000006">
    <property type="protein sequence ID" value="GMT31268.1"/>
    <property type="molecule type" value="Genomic_DNA"/>
</dbReference>
<feature type="transmembrane region" description="Helical" evidence="2">
    <location>
        <begin position="130"/>
        <end position="154"/>
    </location>
</feature>
<accession>A0AAV5WKW1</accession>
<keyword evidence="4" id="KW-1185">Reference proteome</keyword>
<keyword evidence="2" id="KW-0472">Membrane</keyword>
<evidence type="ECO:0000256" key="2">
    <source>
        <dbReference type="SAM" id="Phobius"/>
    </source>
</evidence>
<evidence type="ECO:0000313" key="4">
    <source>
        <dbReference type="Proteomes" id="UP001432322"/>
    </source>
</evidence>
<feature type="region of interest" description="Disordered" evidence="1">
    <location>
        <begin position="167"/>
        <end position="241"/>
    </location>
</feature>
<feature type="transmembrane region" description="Helical" evidence="2">
    <location>
        <begin position="61"/>
        <end position="82"/>
    </location>
</feature>
<dbReference type="AlphaFoldDB" id="A0AAV5WKW1"/>
<evidence type="ECO:0000256" key="1">
    <source>
        <dbReference type="SAM" id="MobiDB-lite"/>
    </source>
</evidence>
<feature type="transmembrane region" description="Helical" evidence="2">
    <location>
        <begin position="94"/>
        <end position="118"/>
    </location>
</feature>
<evidence type="ECO:0000313" key="3">
    <source>
        <dbReference type="EMBL" id="GMT31268.1"/>
    </source>
</evidence>
<name>A0AAV5WKW1_9BILA</name>
<reference evidence="3" key="1">
    <citation type="submission" date="2023-10" db="EMBL/GenBank/DDBJ databases">
        <title>Genome assembly of Pristionchus species.</title>
        <authorList>
            <person name="Yoshida K."/>
            <person name="Sommer R.J."/>
        </authorList>
    </citation>
    <scope>NUCLEOTIDE SEQUENCE</scope>
    <source>
        <strain evidence="3">RS5133</strain>
    </source>
</reference>
<feature type="compositionally biased region" description="Pro residues" evidence="1">
    <location>
        <begin position="173"/>
        <end position="188"/>
    </location>
</feature>
<gene>
    <name evidence="3" type="ORF">PFISCL1PPCAC_22565</name>
</gene>
<comment type="caution">
    <text evidence="3">The sequence shown here is derived from an EMBL/GenBank/DDBJ whole genome shotgun (WGS) entry which is preliminary data.</text>
</comment>
<feature type="non-terminal residue" evidence="3">
    <location>
        <position position="1"/>
    </location>
</feature>
<dbReference type="Proteomes" id="UP001432322">
    <property type="component" value="Unassembled WGS sequence"/>
</dbReference>
<keyword evidence="2" id="KW-1133">Transmembrane helix</keyword>
<keyword evidence="2" id="KW-0812">Transmembrane</keyword>
<proteinExistence type="predicted"/>
<organism evidence="3 4">
    <name type="scientific">Pristionchus fissidentatus</name>
    <dbReference type="NCBI Taxonomy" id="1538716"/>
    <lineage>
        <taxon>Eukaryota</taxon>
        <taxon>Metazoa</taxon>
        <taxon>Ecdysozoa</taxon>
        <taxon>Nematoda</taxon>
        <taxon>Chromadorea</taxon>
        <taxon>Rhabditida</taxon>
        <taxon>Rhabditina</taxon>
        <taxon>Diplogasteromorpha</taxon>
        <taxon>Diplogasteroidea</taxon>
        <taxon>Neodiplogasteridae</taxon>
        <taxon>Pristionchus</taxon>
    </lineage>
</organism>